<gene>
    <name evidence="1" type="ORF">MRATA1EN22A_LOCUS23819</name>
</gene>
<dbReference type="Proteomes" id="UP001162501">
    <property type="component" value="Chromosome 5"/>
</dbReference>
<sequence>MRLLPEVRGKPAGLTFHGWPVDSDIYTVAPTVREPDEGQVEEMEMEWYECVFLPSVIPQRSKLTPGKVQESGHVAEVGPTADRPSSPPAGTEQDQSTSPEKPVLRCPSSALY</sequence>
<reference evidence="1" key="2">
    <citation type="submission" date="2025-03" db="EMBL/GenBank/DDBJ databases">
        <authorList>
            <consortium name="ELIXIR-Norway"/>
            <consortium name="Elixir Norway"/>
        </authorList>
    </citation>
    <scope>NUCLEOTIDE SEQUENCE</scope>
</reference>
<accession>A0AC59ZW29</accession>
<evidence type="ECO:0000313" key="1">
    <source>
        <dbReference type="EMBL" id="CAN0523214.1"/>
    </source>
</evidence>
<evidence type="ECO:0000313" key="2">
    <source>
        <dbReference type="Proteomes" id="UP001162501"/>
    </source>
</evidence>
<protein>
    <submittedName>
        <fullName evidence="1">Uncharacterized protein</fullName>
    </submittedName>
</protein>
<organism evidence="1 2">
    <name type="scientific">Rangifer tarandus platyrhynchus</name>
    <name type="common">Svalbard reindeer</name>
    <dbReference type="NCBI Taxonomy" id="3082113"/>
    <lineage>
        <taxon>Eukaryota</taxon>
        <taxon>Metazoa</taxon>
        <taxon>Chordata</taxon>
        <taxon>Craniata</taxon>
        <taxon>Vertebrata</taxon>
        <taxon>Euteleostomi</taxon>
        <taxon>Mammalia</taxon>
        <taxon>Eutheria</taxon>
        <taxon>Laurasiatheria</taxon>
        <taxon>Artiodactyla</taxon>
        <taxon>Ruminantia</taxon>
        <taxon>Pecora</taxon>
        <taxon>Cervidae</taxon>
        <taxon>Odocoileinae</taxon>
        <taxon>Rangifer</taxon>
    </lineage>
</organism>
<name>A0AC59ZW29_RANTA</name>
<reference evidence="1" key="1">
    <citation type="submission" date="2023-05" db="EMBL/GenBank/DDBJ databases">
        <authorList>
            <consortium name="ELIXIR-Norway"/>
        </authorList>
    </citation>
    <scope>NUCLEOTIDE SEQUENCE</scope>
</reference>
<proteinExistence type="predicted"/>
<dbReference type="EMBL" id="OX596089">
    <property type="protein sequence ID" value="CAN0523214.1"/>
    <property type="molecule type" value="Genomic_DNA"/>
</dbReference>